<protein>
    <submittedName>
        <fullName evidence="1">Uncharacterized protein</fullName>
    </submittedName>
</protein>
<comment type="caution">
    <text evidence="1">The sequence shown here is derived from an EMBL/GenBank/DDBJ whole genome shotgun (WGS) entry which is preliminary data.</text>
</comment>
<organism evidence="1">
    <name type="scientific">Cupriavidus taiwanensis</name>
    <dbReference type="NCBI Taxonomy" id="164546"/>
    <lineage>
        <taxon>Bacteria</taxon>
        <taxon>Pseudomonadati</taxon>
        <taxon>Pseudomonadota</taxon>
        <taxon>Betaproteobacteria</taxon>
        <taxon>Burkholderiales</taxon>
        <taxon>Burkholderiaceae</taxon>
        <taxon>Cupriavidus</taxon>
    </lineage>
</organism>
<accession>A0A375CLN4</accession>
<dbReference type="AlphaFoldDB" id="A0A375CLN4"/>
<reference evidence="1" key="1">
    <citation type="submission" date="2018-01" db="EMBL/GenBank/DDBJ databases">
        <authorList>
            <person name="Clerissi C."/>
        </authorList>
    </citation>
    <scope>NUCLEOTIDE SEQUENCE</scope>
    <source>
        <strain evidence="1">Cupriavidus taiwanensis STM 3521</strain>
    </source>
</reference>
<name>A0A375CLN4_9BURK</name>
<dbReference type="EMBL" id="OFSP01000047">
    <property type="protein sequence ID" value="SOY75445.1"/>
    <property type="molecule type" value="Genomic_DNA"/>
</dbReference>
<dbReference type="Proteomes" id="UP000256297">
    <property type="component" value="Plasmid CBM2589_p"/>
</dbReference>
<sequence length="76" mass="8536">MQADCRLCGADHADPATRHWLACHAAPNTSWRDSGWLARLMPSGWLDFAAAMPANGRRPRMLTKQCGRRGLHTYML</sequence>
<gene>
    <name evidence="1" type="ORF">CBM2589_P160007</name>
</gene>
<evidence type="ECO:0000313" key="1">
    <source>
        <dbReference type="EMBL" id="SOY75445.1"/>
    </source>
</evidence>
<proteinExistence type="predicted"/>